<dbReference type="Gene3D" id="2.30.42.10">
    <property type="match status" value="1"/>
</dbReference>
<keyword evidence="2" id="KW-0472">Membrane</keyword>
<sequence length="925" mass="99697">MMTNGATRTSRMSITLLLISLIFFTAQVQITFAQSDGEKRDANYELTNEDINLEVAINPTIRLDVFETAPFISESAVADIVQAASDFATFRMEKILRDTHGDTYILGKVRFEALNVDSIVMGQRRKRNLRVFEREEEELNKLLAEEEHTVTTETFERNTIPRRILVGDERDLQQEKYGTSLVLGGNITFAFAPAAPLEECNNILQSTMQRTWGINKYIAYRNNTELGQVTMMGITSALVTIAPTPTPTKSPTKNPTKSPTASPTKQPTTSPTQNPTTSNPTKIPTASPTLLPTISRSPGYVASTMPSEIATPDFNYLEKVAKSRSIIPIIIPTSAAFCALAIVAFIFVKHRQKQSKGKNLPRGPKLLGDGGFGDYEGTDKFKLVDDEDQDNMNVFVGAAPTKELDLSWDDSNSNHDSTSSGAGEGTPFTTGFPSASDEYANREGVPQNYPATSQSQSFDTSKSFASGATLRTTNNNAREISASTNRFASGGTFRPPIAPKSAEEGSDSPTVYFDSSGGSLDVEARKAGAEESAISSARGGNIMKTPPPAPTRFATPGSSSSRSRKGFISPIGGNYPYSPIRSKGRASPVTNVTPSKVSKEEFDKDWDDEVPFNWKPTPEKPTSGRKRLLKNDSSGKKDSKNTSDEIDVDGSFPTFDMIDEAPLPPRRQASAEMESSYTGDSSHYHSLNPRDWSNKGSEYDSASYGASTITDGQSQSQNDNAHHVEWNGPSPDRSGHTSGGAYLTPSSNLTRQTNGRSISTAGVISPTSMPTSSSTSIGSSPNSRRSGGSGKQLINDLVWLEKKIADVKARVDKLDGEESQTTGSPPLSPSSLDTDGLGSPIQCGIVCRDIMAPPGKLSIMIHSTKDGPAIHSVKPGSVLRGKIFAGDLIVAVNDTDTRSWSAEDVLGLMSSGNHAERKLTVLHAS</sequence>
<feature type="compositionally biased region" description="Polar residues" evidence="1">
    <location>
        <begin position="673"/>
        <end position="685"/>
    </location>
</feature>
<dbReference type="SUPFAM" id="SSF50156">
    <property type="entry name" value="PDZ domain-like"/>
    <property type="match status" value="1"/>
</dbReference>
<dbReference type="EMBL" id="HBIO01014353">
    <property type="protein sequence ID" value="CAE0466254.1"/>
    <property type="molecule type" value="Transcribed_RNA"/>
</dbReference>
<feature type="chain" id="PRO_5030598573" description="PDZ domain-containing protein" evidence="3">
    <location>
        <begin position="34"/>
        <end position="925"/>
    </location>
</feature>
<feature type="compositionally biased region" description="Low complexity" evidence="1">
    <location>
        <begin position="551"/>
        <end position="561"/>
    </location>
</feature>
<feature type="compositionally biased region" description="Polar residues" evidence="1">
    <location>
        <begin position="744"/>
        <end position="762"/>
    </location>
</feature>
<feature type="compositionally biased region" description="Polar residues" evidence="1">
    <location>
        <begin position="284"/>
        <end position="296"/>
    </location>
</feature>
<feature type="compositionally biased region" description="Low complexity" evidence="1">
    <location>
        <begin position="409"/>
        <end position="420"/>
    </location>
</feature>
<evidence type="ECO:0000259" key="4">
    <source>
        <dbReference type="SMART" id="SM00228"/>
    </source>
</evidence>
<feature type="region of interest" description="Disordered" evidence="1">
    <location>
        <begin position="405"/>
        <end position="790"/>
    </location>
</feature>
<dbReference type="SMART" id="SM00228">
    <property type="entry name" value="PDZ"/>
    <property type="match status" value="1"/>
</dbReference>
<dbReference type="InterPro" id="IPR036034">
    <property type="entry name" value="PDZ_sf"/>
</dbReference>
<evidence type="ECO:0000256" key="2">
    <source>
        <dbReference type="SAM" id="Phobius"/>
    </source>
</evidence>
<feature type="compositionally biased region" description="Low complexity" evidence="1">
    <location>
        <begin position="247"/>
        <end position="282"/>
    </location>
</feature>
<reference evidence="5" key="1">
    <citation type="submission" date="2021-01" db="EMBL/GenBank/DDBJ databases">
        <authorList>
            <person name="Corre E."/>
            <person name="Pelletier E."/>
            <person name="Niang G."/>
            <person name="Scheremetjew M."/>
            <person name="Finn R."/>
            <person name="Kale V."/>
            <person name="Holt S."/>
            <person name="Cochrane G."/>
            <person name="Meng A."/>
            <person name="Brown T."/>
            <person name="Cohen L."/>
        </authorList>
    </citation>
    <scope>NUCLEOTIDE SEQUENCE</scope>
    <source>
        <strain evidence="5">MM31A-1</strain>
    </source>
</reference>
<feature type="signal peptide" evidence="3">
    <location>
        <begin position="1"/>
        <end position="33"/>
    </location>
</feature>
<feature type="region of interest" description="Disordered" evidence="1">
    <location>
        <begin position="242"/>
        <end position="297"/>
    </location>
</feature>
<proteinExistence type="predicted"/>
<keyword evidence="2" id="KW-0812">Transmembrane</keyword>
<gene>
    <name evidence="5" type="ORF">CDEB00056_LOCUS11106</name>
</gene>
<feature type="compositionally biased region" description="Basic and acidic residues" evidence="1">
    <location>
        <begin position="629"/>
        <end position="643"/>
    </location>
</feature>
<feature type="compositionally biased region" description="Low complexity" evidence="1">
    <location>
        <begin position="765"/>
        <end position="786"/>
    </location>
</feature>
<evidence type="ECO:0000256" key="1">
    <source>
        <dbReference type="SAM" id="MobiDB-lite"/>
    </source>
</evidence>
<protein>
    <recommendedName>
        <fullName evidence="4">PDZ domain-containing protein</fullName>
    </recommendedName>
</protein>
<keyword evidence="2" id="KW-1133">Transmembrane helix</keyword>
<dbReference type="CDD" id="cd00136">
    <property type="entry name" value="PDZ_canonical"/>
    <property type="match status" value="1"/>
</dbReference>
<keyword evidence="3" id="KW-0732">Signal</keyword>
<feature type="compositionally biased region" description="Polar residues" evidence="1">
    <location>
        <begin position="704"/>
        <end position="719"/>
    </location>
</feature>
<feature type="domain" description="PDZ" evidence="4">
    <location>
        <begin position="855"/>
        <end position="925"/>
    </location>
</feature>
<name>A0A7S3Q598_9STRA</name>
<feature type="compositionally biased region" description="Low complexity" evidence="1">
    <location>
        <begin position="821"/>
        <end position="835"/>
    </location>
</feature>
<dbReference type="PANTHER" id="PTHR38909">
    <property type="entry name" value="G PROTEIN GAMMA DOMAIN-CONTAINING PROTEIN"/>
    <property type="match status" value="1"/>
</dbReference>
<feature type="transmembrane region" description="Helical" evidence="2">
    <location>
        <begin position="326"/>
        <end position="348"/>
    </location>
</feature>
<accession>A0A7S3Q598</accession>
<organism evidence="5">
    <name type="scientific">Chaetoceros debilis</name>
    <dbReference type="NCBI Taxonomy" id="122233"/>
    <lineage>
        <taxon>Eukaryota</taxon>
        <taxon>Sar</taxon>
        <taxon>Stramenopiles</taxon>
        <taxon>Ochrophyta</taxon>
        <taxon>Bacillariophyta</taxon>
        <taxon>Coscinodiscophyceae</taxon>
        <taxon>Chaetocerotophycidae</taxon>
        <taxon>Chaetocerotales</taxon>
        <taxon>Chaetocerotaceae</taxon>
        <taxon>Chaetoceros</taxon>
    </lineage>
</organism>
<feature type="region of interest" description="Disordered" evidence="1">
    <location>
        <begin position="813"/>
        <end position="835"/>
    </location>
</feature>
<dbReference type="InterPro" id="IPR001478">
    <property type="entry name" value="PDZ"/>
</dbReference>
<dbReference type="AlphaFoldDB" id="A0A7S3Q598"/>
<evidence type="ECO:0000313" key="5">
    <source>
        <dbReference type="EMBL" id="CAE0466254.1"/>
    </source>
</evidence>
<feature type="compositionally biased region" description="Polar residues" evidence="1">
    <location>
        <begin position="449"/>
        <end position="487"/>
    </location>
</feature>
<evidence type="ECO:0000256" key="3">
    <source>
        <dbReference type="SAM" id="SignalP"/>
    </source>
</evidence>
<dbReference type="PANTHER" id="PTHR38909:SF1">
    <property type="entry name" value="G PROTEIN GAMMA DOMAIN-CONTAINING PROTEIN"/>
    <property type="match status" value="1"/>
</dbReference>